<comment type="caution">
    <text evidence="8">The sequence shown here is derived from an EMBL/GenBank/DDBJ whole genome shotgun (WGS) entry which is preliminary data.</text>
</comment>
<feature type="coiled-coil region" evidence="6">
    <location>
        <begin position="2"/>
        <end position="72"/>
    </location>
</feature>
<protein>
    <submittedName>
        <fullName evidence="8">UvrD-helicase domain-containing protein</fullName>
    </submittedName>
</protein>
<dbReference type="InterPro" id="IPR014016">
    <property type="entry name" value="UvrD-like_ATP-bd"/>
</dbReference>
<dbReference type="KEGG" id="cchv:BTM20_09700"/>
<dbReference type="Proteomes" id="UP000775179">
    <property type="component" value="Unassembled WGS sequence"/>
</dbReference>
<evidence type="ECO:0000256" key="4">
    <source>
        <dbReference type="ARBA" id="ARBA00022840"/>
    </source>
</evidence>
<evidence type="ECO:0000256" key="2">
    <source>
        <dbReference type="ARBA" id="ARBA00022801"/>
    </source>
</evidence>
<keyword evidence="4 5" id="KW-0067">ATP-binding</keyword>
<evidence type="ECO:0000313" key="8">
    <source>
        <dbReference type="EMBL" id="MBX7290791.1"/>
    </source>
</evidence>
<dbReference type="PROSITE" id="PS51198">
    <property type="entry name" value="UVRD_HELICASE_ATP_BIND"/>
    <property type="match status" value="1"/>
</dbReference>
<dbReference type="PANTHER" id="PTHR11070">
    <property type="entry name" value="UVRD / RECB / PCRA DNA HELICASE FAMILY MEMBER"/>
    <property type="match status" value="1"/>
</dbReference>
<dbReference type="Gene3D" id="3.40.50.300">
    <property type="entry name" value="P-loop containing nucleotide triphosphate hydrolases"/>
    <property type="match status" value="3"/>
</dbReference>
<dbReference type="EMBL" id="JAIFTX010000012">
    <property type="protein sequence ID" value="MBX7290791.1"/>
    <property type="molecule type" value="Genomic_DNA"/>
</dbReference>
<dbReference type="PANTHER" id="PTHR11070:SF17">
    <property type="entry name" value="DNA HELICASE IV"/>
    <property type="match status" value="1"/>
</dbReference>
<gene>
    <name evidence="8" type="ORF">K4H94_07020</name>
</gene>
<keyword evidence="6" id="KW-0175">Coiled coil</keyword>
<dbReference type="InterPro" id="IPR027785">
    <property type="entry name" value="UvrD-like_helicase_C"/>
</dbReference>
<dbReference type="InterPro" id="IPR048228">
    <property type="entry name" value="HelD_bacillota"/>
</dbReference>
<dbReference type="InterPro" id="IPR000212">
    <property type="entry name" value="DNA_helicase_UvrD/REP"/>
</dbReference>
<organism evidence="8 9">
    <name type="scientific">Clostridium chauvoei</name>
    <dbReference type="NCBI Taxonomy" id="46867"/>
    <lineage>
        <taxon>Bacteria</taxon>
        <taxon>Bacillati</taxon>
        <taxon>Bacillota</taxon>
        <taxon>Clostridia</taxon>
        <taxon>Eubacteriales</taxon>
        <taxon>Clostridiaceae</taxon>
        <taxon>Clostridium</taxon>
    </lineage>
</organism>
<keyword evidence="3 5" id="KW-0347">Helicase</keyword>
<dbReference type="InterPro" id="IPR027417">
    <property type="entry name" value="P-loop_NTPase"/>
</dbReference>
<name>A0ABD4RI10_9CLOT</name>
<dbReference type="NCBIfam" id="NF041464">
    <property type="entry name" value="HelD_BACSU"/>
    <property type="match status" value="1"/>
</dbReference>
<dbReference type="RefSeq" id="WP_021876139.1">
    <property type="nucleotide sequence ID" value="NZ_CP018624.1"/>
</dbReference>
<dbReference type="Pfam" id="PF00580">
    <property type="entry name" value="UvrD-helicase"/>
    <property type="match status" value="1"/>
</dbReference>
<feature type="domain" description="UvrD-like helicase ATP-binding" evidence="7">
    <location>
        <begin position="199"/>
        <end position="598"/>
    </location>
</feature>
<evidence type="ECO:0000313" key="9">
    <source>
        <dbReference type="Proteomes" id="UP000775179"/>
    </source>
</evidence>
<evidence type="ECO:0000256" key="6">
    <source>
        <dbReference type="SAM" id="Coils"/>
    </source>
</evidence>
<evidence type="ECO:0000256" key="3">
    <source>
        <dbReference type="ARBA" id="ARBA00022806"/>
    </source>
</evidence>
<keyword evidence="2 5" id="KW-0378">Hydrolase</keyword>
<dbReference type="GeneID" id="66302143"/>
<accession>A0ABD4RI10</accession>
<dbReference type="AlphaFoldDB" id="A0ABD4RI10"/>
<dbReference type="SUPFAM" id="SSF52540">
    <property type="entry name" value="P-loop containing nucleoside triphosphate hydrolases"/>
    <property type="match status" value="1"/>
</dbReference>
<evidence type="ECO:0000259" key="7">
    <source>
        <dbReference type="PROSITE" id="PS51198"/>
    </source>
</evidence>
<proteinExistence type="predicted"/>
<evidence type="ECO:0000256" key="1">
    <source>
        <dbReference type="ARBA" id="ARBA00022741"/>
    </source>
</evidence>
<evidence type="ECO:0000256" key="5">
    <source>
        <dbReference type="PROSITE-ProRule" id="PRU00560"/>
    </source>
</evidence>
<dbReference type="GO" id="GO:0005524">
    <property type="term" value="F:ATP binding"/>
    <property type="evidence" value="ECO:0007669"/>
    <property type="project" value="UniProtKB-UniRule"/>
</dbReference>
<dbReference type="Pfam" id="PF13538">
    <property type="entry name" value="UvrD_C_2"/>
    <property type="match status" value="1"/>
</dbReference>
<keyword evidence="1 5" id="KW-0547">Nucleotide-binding</keyword>
<sequence>MNRNLEIEKKILQEKRKKIDGELEEKRKNQDNIGAKLRDLTKEARGSYSEEKETTEKIYSVLKKDIESYEEALKSPYFGRVDFRELRGEEESIYIGKQGISSTVDGEEVIVDWRAPVSDLYYSGTGGYAYYKAPSGIIEGNLSLKRKFLFKEDELSEIFDEGINEIIINQAEGTDLVDEFLKINLEESRGKKLKEVVATIQKEQNDIIRWPKNLPIIVQGSAGSGKTTIALHRLAYLLYRYADTIEGKDILVLAPNKLFLDYISEILPNLGVDQVKQTTFQDLVCKRLKLKGKIKNKDEKIKEIIELKDDKNRNLITKSSEIKGTLEFKEAIDRYIALLESDFVDIKDIVVKGYVVFTRKEIVRLYLKDLKTFPINKRKDEIKRYLGLKLKEKIESLCLQVDAEWEVKIKQIKQEMPDGGERREKLIEVYGARDEIKNYIKSNTKKDMNEYFKNWRGITSKDIYLNLFRDKELFEIATLGRVSYEEFEFMKDEVLKNGELGIIDEDDLAPLLYINLLLEGVLEKEKFKHIVVDEAQDYNPFQIYLINRLSKGNSLTLVGDLAQGIYYYKGVKTWEDVTQGVFNGKATYIQLTQSYRSTVEIIDFANGALKAQNLGLKSAKPVLRHGKEPEVIKCNEKNEVVNIINDIIKKIQDQGKSSIAIITKGIEEGKEVEKLLKKSSKNKIALIKGTEKKSPGDIAIIPAYLTKGLEFDATIIYNPSEDNYGNNLLDQRLLYVALTRALHSEYVIEIENKTSMIK</sequence>
<dbReference type="GO" id="GO:0043138">
    <property type="term" value="F:3'-5' DNA helicase activity"/>
    <property type="evidence" value="ECO:0007669"/>
    <property type="project" value="UniProtKB-EC"/>
</dbReference>
<feature type="binding site" evidence="5">
    <location>
        <begin position="220"/>
        <end position="227"/>
    </location>
    <ligand>
        <name>ATP</name>
        <dbReference type="ChEBI" id="CHEBI:30616"/>
    </ligand>
</feature>
<dbReference type="GO" id="GO:0016787">
    <property type="term" value="F:hydrolase activity"/>
    <property type="evidence" value="ECO:0007669"/>
    <property type="project" value="UniProtKB-UniRule"/>
</dbReference>
<reference evidence="8 9" key="1">
    <citation type="submission" date="2021-08" db="EMBL/GenBank/DDBJ databases">
        <title>Genome sequence analysis of Clostridium chauvoei strains of European origin and evaluation of typing options for outbreak investigations.</title>
        <authorList>
            <person name="Abdel-Glil M."/>
            <person name="Thomas P."/>
            <person name="Seyboldt C."/>
        </authorList>
    </citation>
    <scope>NUCLEOTIDE SEQUENCE [LARGE SCALE GENOMIC DNA]</scope>
    <source>
        <strain evidence="8 9">S0260-09</strain>
    </source>
</reference>